<dbReference type="PANTHER" id="PTHR46471">
    <property type="entry name" value="CHITIN DEACETYLASE"/>
    <property type="match status" value="1"/>
</dbReference>
<evidence type="ECO:0000259" key="9">
    <source>
        <dbReference type="PROSITE" id="PS50941"/>
    </source>
</evidence>
<dbReference type="GO" id="GO:0008061">
    <property type="term" value="F:chitin binding"/>
    <property type="evidence" value="ECO:0007669"/>
    <property type="project" value="UniProtKB-UniRule"/>
</dbReference>
<feature type="domain" description="Chitin-binding type-1" evidence="9">
    <location>
        <begin position="40"/>
        <end position="84"/>
    </location>
</feature>
<gene>
    <name evidence="10" type="ORF">K432DRAFT_288542</name>
</gene>
<feature type="non-terminal residue" evidence="10">
    <location>
        <position position="1"/>
    </location>
</feature>
<evidence type="ECO:0000256" key="6">
    <source>
        <dbReference type="ARBA" id="ARBA00023277"/>
    </source>
</evidence>
<feature type="disulfide bond" evidence="8">
    <location>
        <begin position="5"/>
        <end position="19"/>
    </location>
</feature>
<dbReference type="InterPro" id="IPR001002">
    <property type="entry name" value="Chitin-bd_1"/>
</dbReference>
<evidence type="ECO:0000256" key="5">
    <source>
        <dbReference type="ARBA" id="ARBA00022801"/>
    </source>
</evidence>
<dbReference type="AlphaFoldDB" id="A0A8E2EIJ6"/>
<dbReference type="Gene3D" id="3.30.60.10">
    <property type="entry name" value="Endochitinase-like"/>
    <property type="match status" value="2"/>
</dbReference>
<dbReference type="PANTHER" id="PTHR46471:SF2">
    <property type="entry name" value="CHITIN DEACETYLASE-RELATED"/>
    <property type="match status" value="1"/>
</dbReference>
<dbReference type="InterPro" id="IPR036861">
    <property type="entry name" value="Endochitinase-like_sf"/>
</dbReference>
<evidence type="ECO:0000256" key="4">
    <source>
        <dbReference type="ARBA" id="ARBA00022729"/>
    </source>
</evidence>
<keyword evidence="11" id="KW-1185">Reference proteome</keyword>
<keyword evidence="4" id="KW-0732">Signal</keyword>
<keyword evidence="3" id="KW-0479">Metal-binding</keyword>
<feature type="domain" description="Chitin-binding type-1" evidence="9">
    <location>
        <begin position="1"/>
        <end position="32"/>
    </location>
</feature>
<keyword evidence="6" id="KW-0119">Carbohydrate metabolism</keyword>
<reference evidence="10 11" key="1">
    <citation type="journal article" date="2016" name="Nat. Commun.">
        <title>Ectomycorrhizal ecology is imprinted in the genome of the dominant symbiotic fungus Cenococcum geophilum.</title>
        <authorList>
            <consortium name="DOE Joint Genome Institute"/>
            <person name="Peter M."/>
            <person name="Kohler A."/>
            <person name="Ohm R.A."/>
            <person name="Kuo A."/>
            <person name="Krutzmann J."/>
            <person name="Morin E."/>
            <person name="Arend M."/>
            <person name="Barry K.W."/>
            <person name="Binder M."/>
            <person name="Choi C."/>
            <person name="Clum A."/>
            <person name="Copeland A."/>
            <person name="Grisel N."/>
            <person name="Haridas S."/>
            <person name="Kipfer T."/>
            <person name="LaButti K."/>
            <person name="Lindquist E."/>
            <person name="Lipzen A."/>
            <person name="Maire R."/>
            <person name="Meier B."/>
            <person name="Mihaltcheva S."/>
            <person name="Molinier V."/>
            <person name="Murat C."/>
            <person name="Poggeler S."/>
            <person name="Quandt C.A."/>
            <person name="Sperisen C."/>
            <person name="Tritt A."/>
            <person name="Tisserant E."/>
            <person name="Crous P.W."/>
            <person name="Henrissat B."/>
            <person name="Nehls U."/>
            <person name="Egli S."/>
            <person name="Spatafora J.W."/>
            <person name="Grigoriev I.V."/>
            <person name="Martin F.M."/>
        </authorList>
    </citation>
    <scope>NUCLEOTIDE SEQUENCE [LARGE SCALE GENOMIC DNA]</scope>
    <source>
        <strain evidence="10 11">CBS 459.81</strain>
    </source>
</reference>
<dbReference type="SMART" id="SM00270">
    <property type="entry name" value="ChtBD1"/>
    <property type="match status" value="2"/>
</dbReference>
<evidence type="ECO:0000313" key="11">
    <source>
        <dbReference type="Proteomes" id="UP000250266"/>
    </source>
</evidence>
<evidence type="ECO:0000256" key="8">
    <source>
        <dbReference type="PROSITE-ProRule" id="PRU00261"/>
    </source>
</evidence>
<dbReference type="OrthoDB" id="1193027at2759"/>
<evidence type="ECO:0000256" key="3">
    <source>
        <dbReference type="ARBA" id="ARBA00022723"/>
    </source>
</evidence>
<comment type="cofactor">
    <cofactor evidence="1">
        <name>Co(2+)</name>
        <dbReference type="ChEBI" id="CHEBI:48828"/>
    </cofactor>
</comment>
<organism evidence="10 11">
    <name type="scientific">Lepidopterella palustris CBS 459.81</name>
    <dbReference type="NCBI Taxonomy" id="1314670"/>
    <lineage>
        <taxon>Eukaryota</taxon>
        <taxon>Fungi</taxon>
        <taxon>Dikarya</taxon>
        <taxon>Ascomycota</taxon>
        <taxon>Pezizomycotina</taxon>
        <taxon>Dothideomycetes</taxon>
        <taxon>Pleosporomycetidae</taxon>
        <taxon>Mytilinidiales</taxon>
        <taxon>Argynnaceae</taxon>
        <taxon>Lepidopterella</taxon>
    </lineage>
</organism>
<name>A0A8E2EIJ6_9PEZI</name>
<dbReference type="SUPFAM" id="SSF57016">
    <property type="entry name" value="Plant lectins/antimicrobial peptides"/>
    <property type="match status" value="2"/>
</dbReference>
<protein>
    <submittedName>
        <fullName evidence="10">Carbohydrate-binding module family 18 protein</fullName>
    </submittedName>
</protein>
<dbReference type="GO" id="GO:0046872">
    <property type="term" value="F:metal ion binding"/>
    <property type="evidence" value="ECO:0007669"/>
    <property type="project" value="UniProtKB-KW"/>
</dbReference>
<proteinExistence type="predicted"/>
<evidence type="ECO:0000313" key="10">
    <source>
        <dbReference type="EMBL" id="OCK84646.1"/>
    </source>
</evidence>
<dbReference type="PROSITE" id="PS50941">
    <property type="entry name" value="CHIT_BIND_I_2"/>
    <property type="match status" value="2"/>
</dbReference>
<evidence type="ECO:0000256" key="1">
    <source>
        <dbReference type="ARBA" id="ARBA00001941"/>
    </source>
</evidence>
<evidence type="ECO:0000256" key="7">
    <source>
        <dbReference type="ARBA" id="ARBA00023285"/>
    </source>
</evidence>
<keyword evidence="5" id="KW-0378">Hydrolase</keyword>
<dbReference type="GO" id="GO:0016787">
    <property type="term" value="F:hydrolase activity"/>
    <property type="evidence" value="ECO:0007669"/>
    <property type="project" value="UniProtKB-KW"/>
</dbReference>
<keyword evidence="7" id="KW-0170">Cobalt</keyword>
<evidence type="ECO:0000256" key="2">
    <source>
        <dbReference type="ARBA" id="ARBA00022669"/>
    </source>
</evidence>
<keyword evidence="8" id="KW-1015">Disulfide bond</keyword>
<feature type="disulfide bond" evidence="8">
    <location>
        <begin position="59"/>
        <end position="73"/>
    </location>
</feature>
<dbReference type="Proteomes" id="UP000250266">
    <property type="component" value="Unassembled WGS sequence"/>
</dbReference>
<dbReference type="EMBL" id="KV744833">
    <property type="protein sequence ID" value="OCK84646.1"/>
    <property type="molecule type" value="Genomic_DNA"/>
</dbReference>
<sequence>MFGNCCSSKGWCGASLAYCGAGCQIEFGFCESTKGKISPDGTCGGDIGYTCKGSEYGDCCSEYGYCGSSEAYCGSGCMEAFGSC</sequence>
<comment type="caution">
    <text evidence="8">Lacks conserved residue(s) required for the propagation of feature annotation.</text>
</comment>
<accession>A0A8E2EIJ6</accession>
<keyword evidence="2 8" id="KW-0147">Chitin-binding</keyword>